<dbReference type="PIRSF" id="PIRSF036940">
    <property type="entry name" value="PanK_bac_aCoA"/>
    <property type="match status" value="1"/>
</dbReference>
<sequence>MTKAIGIDAGGTLTKLAYENEFGELVLEHFPSNDLQAVTDWISNHPEIEEIGLTGGRAEQVKNLLKEVKSIHYIVEFEATLKGVRYQLIQHGHQFDRSIITNVGTGTSIHFMDGETHNRVGGTGIGGGTLVGLAALTTGIYDYHEIIKKAQYGERQEIDLLVQDIYQGMDTPIAGTLTASNFGKMGIDETKNHPIENILATVQGLVGEVITTLSIQLAEQNQVEHIIYIGTTLNENEALKKVIANYTILKKKTPIFLEDHGFSGAIGAFLNITVNQKS</sequence>
<dbReference type="Gene3D" id="3.30.420.40">
    <property type="match status" value="1"/>
</dbReference>
<reference evidence="8" key="1">
    <citation type="submission" date="2015-08" db="EMBL/GenBank/DDBJ databases">
        <title>Fjat-10028 dsm 16317.</title>
        <authorList>
            <person name="Liu B."/>
            <person name="Wang J."/>
            <person name="Zhu Y."/>
            <person name="Liu G."/>
            <person name="Chen Q."/>
            <person name="Chen Z."/>
            <person name="Lan J."/>
            <person name="Che J."/>
            <person name="Ge C."/>
            <person name="Shi H."/>
            <person name="Pan Z."/>
            <person name="Liu X."/>
        </authorList>
    </citation>
    <scope>NUCLEOTIDE SEQUENCE [LARGE SCALE GENOMIC DNA]</scope>
    <source>
        <strain evidence="8">DSM 16317</strain>
    </source>
</reference>
<keyword evidence="3" id="KW-0547">Nucleotide-binding</keyword>
<accession>A0A0M0LE62</accession>
<dbReference type="GO" id="GO:0005829">
    <property type="term" value="C:cytosol"/>
    <property type="evidence" value="ECO:0007669"/>
    <property type="project" value="TreeGrafter"/>
</dbReference>
<dbReference type="CDD" id="cd24085">
    <property type="entry name" value="ASKHA_NBD_PanK-II_bac"/>
    <property type="match status" value="1"/>
</dbReference>
<evidence type="ECO:0000256" key="2">
    <source>
        <dbReference type="ARBA" id="ARBA00022679"/>
    </source>
</evidence>
<evidence type="ECO:0000256" key="5">
    <source>
        <dbReference type="ARBA" id="ARBA00022840"/>
    </source>
</evidence>
<dbReference type="RefSeq" id="WP_053417176.1">
    <property type="nucleotide sequence ID" value="NZ_JBCMHV010000018.1"/>
</dbReference>
<dbReference type="GO" id="GO:0015937">
    <property type="term" value="P:coenzyme A biosynthetic process"/>
    <property type="evidence" value="ECO:0007669"/>
    <property type="project" value="UniProtKB-KW"/>
</dbReference>
<evidence type="ECO:0000256" key="1">
    <source>
        <dbReference type="ARBA" id="ARBA00022490"/>
    </source>
</evidence>
<dbReference type="InterPro" id="IPR004567">
    <property type="entry name" value="Type_II_PanK"/>
</dbReference>
<gene>
    <name evidence="7" type="ORF">AMD00_11310</name>
</gene>
<keyword evidence="4 7" id="KW-0418">Kinase</keyword>
<keyword evidence="1" id="KW-0963">Cytoplasm</keyword>
<proteinExistence type="predicted"/>
<dbReference type="GO" id="GO:0005524">
    <property type="term" value="F:ATP binding"/>
    <property type="evidence" value="ECO:0007669"/>
    <property type="project" value="UniProtKB-KW"/>
</dbReference>
<protein>
    <submittedName>
        <fullName evidence="7">Pantothenate kinase</fullName>
    </submittedName>
</protein>
<keyword evidence="5" id="KW-0067">ATP-binding</keyword>
<dbReference type="GeneID" id="301136682"/>
<organism evidence="7 8">
    <name type="scientific">Viridibacillus arvi</name>
    <dbReference type="NCBI Taxonomy" id="263475"/>
    <lineage>
        <taxon>Bacteria</taxon>
        <taxon>Bacillati</taxon>
        <taxon>Bacillota</taxon>
        <taxon>Bacilli</taxon>
        <taxon>Bacillales</taxon>
        <taxon>Caryophanaceae</taxon>
        <taxon>Viridibacillus</taxon>
    </lineage>
</organism>
<keyword evidence="8" id="KW-1185">Reference proteome</keyword>
<evidence type="ECO:0000313" key="8">
    <source>
        <dbReference type="Proteomes" id="UP000036867"/>
    </source>
</evidence>
<keyword evidence="6" id="KW-0173">Coenzyme A biosynthesis</keyword>
<dbReference type="PANTHER" id="PTHR12280">
    <property type="entry name" value="PANTOTHENATE KINASE"/>
    <property type="match status" value="1"/>
</dbReference>
<evidence type="ECO:0000256" key="6">
    <source>
        <dbReference type="ARBA" id="ARBA00022993"/>
    </source>
</evidence>
<comment type="caution">
    <text evidence="7">The sequence shown here is derived from an EMBL/GenBank/DDBJ whole genome shotgun (WGS) entry which is preliminary data.</text>
</comment>
<dbReference type="STRING" id="263475.AMD00_11310"/>
<dbReference type="PANTHER" id="PTHR12280:SF20">
    <property type="entry name" value="4'-PHOSPHOPANTETHEINE PHOSPHATASE"/>
    <property type="match status" value="1"/>
</dbReference>
<dbReference type="OrthoDB" id="358216at2"/>
<dbReference type="GO" id="GO:0004594">
    <property type="term" value="F:pantothenate kinase activity"/>
    <property type="evidence" value="ECO:0007669"/>
    <property type="project" value="InterPro"/>
</dbReference>
<evidence type="ECO:0000256" key="3">
    <source>
        <dbReference type="ARBA" id="ARBA00022741"/>
    </source>
</evidence>
<evidence type="ECO:0000256" key="4">
    <source>
        <dbReference type="ARBA" id="ARBA00022777"/>
    </source>
</evidence>
<dbReference type="Pfam" id="PF03630">
    <property type="entry name" value="Fumble"/>
    <property type="match status" value="1"/>
</dbReference>
<dbReference type="PATRIC" id="fig|263475.3.peg.3499"/>
<dbReference type="NCBIfam" id="NF009842">
    <property type="entry name" value="PRK13317.1"/>
    <property type="match status" value="1"/>
</dbReference>
<dbReference type="SUPFAM" id="SSF53067">
    <property type="entry name" value="Actin-like ATPase domain"/>
    <property type="match status" value="1"/>
</dbReference>
<dbReference type="Proteomes" id="UP000036867">
    <property type="component" value="Unassembled WGS sequence"/>
</dbReference>
<keyword evidence="2" id="KW-0808">Transferase</keyword>
<dbReference type="InterPro" id="IPR043129">
    <property type="entry name" value="ATPase_NBD"/>
</dbReference>
<dbReference type="AlphaFoldDB" id="A0A0M0LE62"/>
<dbReference type="EMBL" id="LILB01000005">
    <property type="protein sequence ID" value="KOO48983.1"/>
    <property type="molecule type" value="Genomic_DNA"/>
</dbReference>
<dbReference type="InterPro" id="IPR011602">
    <property type="entry name" value="Type_II_PanK_bac"/>
</dbReference>
<evidence type="ECO:0000313" key="7">
    <source>
        <dbReference type="EMBL" id="KOO48983.1"/>
    </source>
</evidence>
<name>A0A0M0LE62_9BACL</name>